<dbReference type="NCBIfam" id="TIGR04219">
    <property type="entry name" value="OMP_w_GlyGly"/>
    <property type="match status" value="1"/>
</dbReference>
<sequence length="232" mass="25450">MKAIQLPLFIAALGLSSFAQADFIGLTGDVSYWSYDGKIKNTKPLNSENDIDRDNGIQASIAFEHPIPLLPNVKIKYTNIDSTTENNTSSPNSDKVKFTNTDYILYYEILDNIVSADIGFGLANVDSDIKQYDALQYVNNTISGNVPIAYASIGGKLPFTGLSTKGEIVVGSDGDTTMTDVQAELQYNFVQSLLLDVGAKVGYRYLNIDADKDDLKYKLDFKGPYIGLNAHF</sequence>
<evidence type="ECO:0000313" key="2">
    <source>
        <dbReference type="Proteomes" id="UP000644140"/>
    </source>
</evidence>
<dbReference type="InterPro" id="IPR026387">
    <property type="entry name" value="OMP_w_GlyGly"/>
</dbReference>
<dbReference type="AlphaFoldDB" id="A0A0A8TQ45"/>
<organism evidence="1 2">
    <name type="scientific">Acinetobacter bereziniae</name>
    <name type="common">Acinetobacter genomosp. 10</name>
    <dbReference type="NCBI Taxonomy" id="106648"/>
    <lineage>
        <taxon>Bacteria</taxon>
        <taxon>Pseudomonadati</taxon>
        <taxon>Pseudomonadota</taxon>
        <taxon>Gammaproteobacteria</taxon>
        <taxon>Moraxellales</taxon>
        <taxon>Moraxellaceae</taxon>
        <taxon>Acinetobacter</taxon>
    </lineage>
</organism>
<name>A0A0A8TQ45_ACIBZ</name>
<dbReference type="EMBL" id="CP092085">
    <property type="protein sequence ID" value="UUN97914.1"/>
    <property type="molecule type" value="Genomic_DNA"/>
</dbReference>
<reference evidence="1" key="1">
    <citation type="submission" date="2022-02" db="EMBL/GenBank/DDBJ databases">
        <title>Characterization of Tn125 harboring carbapenem-resistant Acinetobacter bereziniae clinical isolates.</title>
        <authorList>
            <person name="Wong N.-K."/>
            <person name="Pan Q."/>
        </authorList>
    </citation>
    <scope>NUCLEOTIDE SEQUENCE</scope>
    <source>
        <strain evidence="1">GD03393</strain>
    </source>
</reference>
<evidence type="ECO:0000313" key="1">
    <source>
        <dbReference type="EMBL" id="UUN97914.1"/>
    </source>
</evidence>
<protein>
    <submittedName>
        <fullName evidence="1">TIGR04219 family outer membrane beta-barrel protein</fullName>
    </submittedName>
</protein>
<proteinExistence type="predicted"/>
<accession>A0A0A8TQ45</accession>
<dbReference type="Proteomes" id="UP000644140">
    <property type="component" value="Chromosome"/>
</dbReference>
<dbReference type="RefSeq" id="WP_042087966.1">
    <property type="nucleotide sequence ID" value="NZ_BKNL01000117.1"/>
</dbReference>
<gene>
    <name evidence="1" type="ORF">I9054_000110</name>
</gene>